<protein>
    <submittedName>
        <fullName evidence="2">Uncharacterized protein</fullName>
    </submittedName>
</protein>
<evidence type="ECO:0000313" key="1">
    <source>
        <dbReference type="EMBL" id="MCZ3364280.1"/>
    </source>
</evidence>
<sequence>MNSKTTIILIVLVLICGIAAYGIASGAIEDAIFNSIPYNYSSGVLIPSNEGSLGGYYAINGQGKNFNFNISLPGEENTESPFDYTKDGLNGTGHLNNIGITYNTITSLWSHDLKGAMFNTKFDGTFNMSCAAWTGNGSFLNNGQNFTGNFKIRGVFSYWNGTFDVKEDSNRIKLQMNYVWYPNNNPQKAKNVQEIIYM</sequence>
<evidence type="ECO:0000313" key="2">
    <source>
        <dbReference type="EMBL" id="MCZ3372027.1"/>
    </source>
</evidence>
<dbReference type="EMBL" id="JAPVES010000030">
    <property type="protein sequence ID" value="MCZ3372027.1"/>
    <property type="molecule type" value="Genomic_DNA"/>
</dbReference>
<dbReference type="EMBL" id="JAPVER010000018">
    <property type="protein sequence ID" value="MCZ3364280.1"/>
    <property type="molecule type" value="Genomic_DNA"/>
</dbReference>
<keyword evidence="3" id="KW-1185">Reference proteome</keyword>
<proteinExistence type="predicted"/>
<dbReference type="Proteomes" id="UP001074446">
    <property type="component" value="Unassembled WGS sequence"/>
</dbReference>
<name>A0A9E5A477_9EURY</name>
<gene>
    <name evidence="2" type="ORF">O3H35_05235</name>
    <name evidence="1" type="ORF">O3H54_00155</name>
</gene>
<dbReference type="RefSeq" id="WP_048081101.1">
    <property type="nucleotide sequence ID" value="NZ_JAPVER010000018.1"/>
</dbReference>
<comment type="caution">
    <text evidence="2">The sequence shown here is derived from an EMBL/GenBank/DDBJ whole genome shotgun (WGS) entry which is preliminary data.</text>
</comment>
<dbReference type="AlphaFoldDB" id="A0A9E5A477"/>
<accession>A0A9E5A477</accession>
<dbReference type="Proteomes" id="UP001068021">
    <property type="component" value="Unassembled WGS sequence"/>
</dbReference>
<evidence type="ECO:0000313" key="3">
    <source>
        <dbReference type="Proteomes" id="UP001068021"/>
    </source>
</evidence>
<reference evidence="2" key="1">
    <citation type="submission" date="2022-12" db="EMBL/GenBank/DDBJ databases">
        <title>Reclassification of two methanogenic archaea species isolated from the Kolyma lowland permafrost.</title>
        <authorList>
            <person name="Trubitsyn V.E."/>
            <person name="Rivkina E.M."/>
            <person name="Shcherbakova V.A."/>
        </authorList>
    </citation>
    <scope>NUCLEOTIDE SEQUENCE</scope>
    <source>
        <strain evidence="1">M2</strain>
        <strain evidence="2">MK4</strain>
    </source>
</reference>
<organism evidence="2">
    <name type="scientific">Methanobacterium veterum</name>
    <dbReference type="NCBI Taxonomy" id="408577"/>
    <lineage>
        <taxon>Archaea</taxon>
        <taxon>Methanobacteriati</taxon>
        <taxon>Methanobacteriota</taxon>
        <taxon>Methanomada group</taxon>
        <taxon>Methanobacteria</taxon>
        <taxon>Methanobacteriales</taxon>
        <taxon>Methanobacteriaceae</taxon>
        <taxon>Methanobacterium</taxon>
    </lineage>
</organism>